<sequence>MTSQITIRKFVVVLAVLFLGVALSSQALAKKKKYLELRKIDRIEAAVGKSQILYSDRNISRISIADPNIADVNLLSLHQVYLNGKSVGTTTLSLWNQNGVLVHVFDVVISRDVTSLKRLIRKVLPDESDIKVDGANGSLTLSGVVKSPESVTTAVSLAQAYAPDKVVNLLKVGGVQQVMLEVRIAEVSKSVLKRIGINIAYIKSGQLLDGEVFYTFLNSLTGFDDSGNFRLSENIDSAFSFRAGGANWSGFVDALKQNGLLKVLAEPNVVCQSGKNGSFLAGGEIPIPVPQGLGTVGIEYRDFGVSLDFKPTVLGNGRINIAVRPEVSELDYTNAISVSGTRVPAITTRRVETSVELGNGQSFAIGGLISDSMRETIDKFPLLGDVPILGMLFRSSEFRKNLSELVVIVTPHLVEPVDGSKLTLPTDKIIEPNDIEFYVLGKMQGKKPKTRIVTPINFSNSSGFDGEVGHTITAD</sequence>
<dbReference type="InterPro" id="IPR050810">
    <property type="entry name" value="Bact_Secretion_Sys_Channel"/>
</dbReference>
<dbReference type="InterPro" id="IPR001775">
    <property type="entry name" value="GspD/PilQ"/>
</dbReference>
<dbReference type="InterPro" id="IPR007055">
    <property type="entry name" value="BON_dom"/>
</dbReference>
<feature type="domain" description="BON" evidence="2">
    <location>
        <begin position="105"/>
        <end position="186"/>
    </location>
</feature>
<dbReference type="PROSITE" id="PS50914">
    <property type="entry name" value="BON"/>
    <property type="match status" value="1"/>
</dbReference>
<dbReference type="Pfam" id="PF00263">
    <property type="entry name" value="Secretin"/>
    <property type="match status" value="1"/>
</dbReference>
<dbReference type="AlphaFoldDB" id="A0A1N6EAG9"/>
<dbReference type="GO" id="GO:0015627">
    <property type="term" value="C:type II protein secretion system complex"/>
    <property type="evidence" value="ECO:0007669"/>
    <property type="project" value="TreeGrafter"/>
</dbReference>
<proteinExistence type="inferred from homology"/>
<gene>
    <name evidence="3" type="ORF">SAMN02745161_0833</name>
</gene>
<dbReference type="RefSeq" id="WP_074215671.1">
    <property type="nucleotide sequence ID" value="NZ_FSRG01000003.1"/>
</dbReference>
<evidence type="ECO:0000256" key="1">
    <source>
        <dbReference type="RuleBase" id="RU004003"/>
    </source>
</evidence>
<dbReference type="InterPro" id="IPR032789">
    <property type="entry name" value="T2SS-T3SS_pil_N"/>
</dbReference>
<protein>
    <submittedName>
        <fullName evidence="3">Pilus assembly protein CpaC</fullName>
    </submittedName>
</protein>
<keyword evidence="4" id="KW-1185">Reference proteome</keyword>
<dbReference type="Pfam" id="PF13629">
    <property type="entry name" value="T2SS-T3SS_pil_N"/>
    <property type="match status" value="1"/>
</dbReference>
<dbReference type="PRINTS" id="PR00811">
    <property type="entry name" value="BCTERIALGSPD"/>
</dbReference>
<dbReference type="EMBL" id="FSRG01000003">
    <property type="protein sequence ID" value="SIN79993.1"/>
    <property type="molecule type" value="Genomic_DNA"/>
</dbReference>
<evidence type="ECO:0000259" key="2">
    <source>
        <dbReference type="PROSITE" id="PS50914"/>
    </source>
</evidence>
<comment type="similarity">
    <text evidence="1">Belongs to the bacterial secretin family.</text>
</comment>
<dbReference type="PANTHER" id="PTHR30332">
    <property type="entry name" value="PROBABLE GENERAL SECRETION PATHWAY PROTEIN D"/>
    <property type="match status" value="1"/>
</dbReference>
<dbReference type="STRING" id="1121457.SAMN02745161_0833"/>
<dbReference type="GO" id="GO:0009306">
    <property type="term" value="P:protein secretion"/>
    <property type="evidence" value="ECO:0007669"/>
    <property type="project" value="InterPro"/>
</dbReference>
<name>A0A1N6EAG9_9BACT</name>
<dbReference type="Proteomes" id="UP000184694">
    <property type="component" value="Unassembled WGS sequence"/>
</dbReference>
<dbReference type="Pfam" id="PF04972">
    <property type="entry name" value="BON"/>
    <property type="match status" value="1"/>
</dbReference>
<reference evidence="4" key="1">
    <citation type="submission" date="2016-11" db="EMBL/GenBank/DDBJ databases">
        <authorList>
            <person name="Varghese N."/>
            <person name="Submissions S."/>
        </authorList>
    </citation>
    <scope>NUCLEOTIDE SEQUENCE [LARGE SCALE GENOMIC DNA]</scope>
    <source>
        <strain evidence="4">DSM 17456</strain>
    </source>
</reference>
<organism evidence="3 4">
    <name type="scientific">Halodesulfovibrio marinisediminis DSM 17456</name>
    <dbReference type="NCBI Taxonomy" id="1121457"/>
    <lineage>
        <taxon>Bacteria</taxon>
        <taxon>Pseudomonadati</taxon>
        <taxon>Thermodesulfobacteriota</taxon>
        <taxon>Desulfovibrionia</taxon>
        <taxon>Desulfovibrionales</taxon>
        <taxon>Desulfovibrionaceae</taxon>
        <taxon>Halodesulfovibrio</taxon>
    </lineage>
</organism>
<dbReference type="InterPro" id="IPR004846">
    <property type="entry name" value="T2SS/T3SS_dom"/>
</dbReference>
<dbReference type="OrthoDB" id="9775455at2"/>
<evidence type="ECO:0000313" key="3">
    <source>
        <dbReference type="EMBL" id="SIN79993.1"/>
    </source>
</evidence>
<evidence type="ECO:0000313" key="4">
    <source>
        <dbReference type="Proteomes" id="UP000184694"/>
    </source>
</evidence>
<dbReference type="PANTHER" id="PTHR30332:SF17">
    <property type="entry name" value="TYPE IV PILIATION SYSTEM PROTEIN DR_0774-RELATED"/>
    <property type="match status" value="1"/>
</dbReference>
<accession>A0A1N6EAG9</accession>